<evidence type="ECO:0000313" key="2">
    <source>
        <dbReference type="Proteomes" id="UP000054740"/>
    </source>
</evidence>
<sequence>MSTCFAVLHPEDDQILQSSEHSILQAIADEASLEFEPGFAGRSYLEVPGNEDVKHAVEARLEQNHMSFSVLTRIAY</sequence>
<reference evidence="2" key="1">
    <citation type="submission" date="2016-01" db="EMBL/GenBank/DDBJ databases">
        <authorList>
            <person name="Peeters C."/>
        </authorList>
    </citation>
    <scope>NUCLEOTIDE SEQUENCE [LARGE SCALE GENOMIC DNA]</scope>
</reference>
<proteinExistence type="predicted"/>
<accession>A0A158GPT9</accession>
<protein>
    <submittedName>
        <fullName evidence="1">Uncharacterized protein</fullName>
    </submittedName>
</protein>
<dbReference type="Proteomes" id="UP000054740">
    <property type="component" value="Unassembled WGS sequence"/>
</dbReference>
<keyword evidence="2" id="KW-1185">Reference proteome</keyword>
<organism evidence="1 2">
    <name type="scientific">Caballeronia cordobensis</name>
    <name type="common">Burkholderia cordobensis</name>
    <dbReference type="NCBI Taxonomy" id="1353886"/>
    <lineage>
        <taxon>Bacteria</taxon>
        <taxon>Pseudomonadati</taxon>
        <taxon>Pseudomonadota</taxon>
        <taxon>Betaproteobacteria</taxon>
        <taxon>Burkholderiales</taxon>
        <taxon>Burkholderiaceae</taxon>
        <taxon>Caballeronia</taxon>
    </lineage>
</organism>
<name>A0A158GPT9_CABCO</name>
<dbReference type="EMBL" id="FCNY02000005">
    <property type="protein sequence ID" value="SAL33923.1"/>
    <property type="molecule type" value="Genomic_DNA"/>
</dbReference>
<gene>
    <name evidence="1" type="ORF">AWB70_02292</name>
</gene>
<evidence type="ECO:0000313" key="1">
    <source>
        <dbReference type="EMBL" id="SAL33923.1"/>
    </source>
</evidence>
<dbReference type="AlphaFoldDB" id="A0A158GPT9"/>